<keyword evidence="1" id="KW-0328">Glycosyltransferase</keyword>
<feature type="region of interest" description="Disordered" evidence="2">
    <location>
        <begin position="1"/>
        <end position="72"/>
    </location>
</feature>
<evidence type="ECO:0000313" key="6">
    <source>
        <dbReference type="Proteomes" id="UP001054252"/>
    </source>
</evidence>
<evidence type="ECO:0000256" key="2">
    <source>
        <dbReference type="SAM" id="MobiDB-lite"/>
    </source>
</evidence>
<dbReference type="InterPro" id="IPR044964">
    <property type="entry name" value="RCD1/SRO1-5"/>
</dbReference>
<name>A0AAV5HWY7_9ROSI</name>
<proteinExistence type="predicted"/>
<dbReference type="SUPFAM" id="SSF117839">
    <property type="entry name" value="WWE domain"/>
    <property type="match status" value="1"/>
</dbReference>
<dbReference type="Gene3D" id="3.30.720.50">
    <property type="match status" value="1"/>
</dbReference>
<dbReference type="PROSITE" id="PS51059">
    <property type="entry name" value="PARP_CATALYTIC"/>
    <property type="match status" value="1"/>
</dbReference>
<protein>
    <recommendedName>
        <fullName evidence="1">Poly [ADP-ribose] polymerase</fullName>
        <shortName evidence="1">PARP</shortName>
        <ecNumber evidence="1">2.4.2.-</ecNumber>
    </recommendedName>
</protein>
<dbReference type="EMBL" id="BPVZ01000007">
    <property type="protein sequence ID" value="GKU93273.1"/>
    <property type="molecule type" value="Genomic_DNA"/>
</dbReference>
<keyword evidence="1" id="KW-0808">Transferase</keyword>
<dbReference type="Pfam" id="PF23467">
    <property type="entry name" value="WWE_5"/>
    <property type="match status" value="1"/>
</dbReference>
<accession>A0AAV5HWY7</accession>
<dbReference type="PROSITE" id="PS50918">
    <property type="entry name" value="WWE"/>
    <property type="match status" value="1"/>
</dbReference>
<gene>
    <name evidence="5" type="ORF">SLEP1_g6878</name>
</gene>
<dbReference type="PANTHER" id="PTHR32263">
    <property type="entry name" value="INACTIVE POLY [ADP-RIBOSE] POLYMERASE SRO4-RELATED"/>
    <property type="match status" value="1"/>
</dbReference>
<dbReference type="InterPro" id="IPR057823">
    <property type="entry name" value="WWE_RCD1"/>
</dbReference>
<dbReference type="InterPro" id="IPR037197">
    <property type="entry name" value="WWE_dom_sf"/>
</dbReference>
<keyword evidence="1" id="KW-0520">NAD</keyword>
<dbReference type="EC" id="2.4.2.-" evidence="1"/>
<dbReference type="Proteomes" id="UP001054252">
    <property type="component" value="Unassembled WGS sequence"/>
</dbReference>
<evidence type="ECO:0000256" key="1">
    <source>
        <dbReference type="RuleBase" id="RU362114"/>
    </source>
</evidence>
<sequence length="567" mass="62979">MAYAAEASTSRMEEFVADTVPTSQPPSPHALVPSSSQAVGNHNGNATSRKENEVQLVPSSNQDAGSHSEGVAARKENEVTIPLTLPQSIVKSAHGNLPSTELLLQNYRNFTRRTTPSRLMYYENGDWLDFSSEAMDQLRPAFADHKAIVEVSINGSKYLFDFMRMLQIDSETKNCWSISWIDEYGKCFFPKVSIAKEGEYTEQEQNKNIESCVNANANASIAQKVDLVIKLDDSSLKRKRAEFEAIPSNPIMAFPTPPVSAPPVITRPVSTRPVSAPPINVPSIIPNNVPRGPRLVEVFRWPKTMILREGDKEHELIKDYFLSGIRKFDPAAKVTAIYKCTREGNLEKARYEQFQKQVDLTKAIRGDDVAKTIHAWHGASGSEVATLLTYGFQFPTKVPTADVYGVGVYLSPVGLAQLSADLAEADENGEKHIILCQLLLGNVEKVPFGSQQDQPSGVEYDIGSDDPNSPSWYVVWPCNMNKHILPEFVVSYQPTVNVRGKSKADPGWDEAMLSKVQGALPPAQFQEVLHLHKIYRAGFYTKDAFIKRLRLIVEDNILQTISPDDDA</sequence>
<feature type="domain" description="WWE" evidence="3">
    <location>
        <begin position="105"/>
        <end position="180"/>
    </location>
</feature>
<dbReference type="Pfam" id="PF00644">
    <property type="entry name" value="PARP"/>
    <property type="match status" value="1"/>
</dbReference>
<dbReference type="PANTHER" id="PTHR32263:SF19">
    <property type="entry name" value="OS03G0230300 PROTEIN"/>
    <property type="match status" value="1"/>
</dbReference>
<dbReference type="GO" id="GO:0003950">
    <property type="term" value="F:NAD+ poly-ADP-ribosyltransferase activity"/>
    <property type="evidence" value="ECO:0007669"/>
    <property type="project" value="UniProtKB-UniRule"/>
</dbReference>
<reference evidence="5 6" key="1">
    <citation type="journal article" date="2021" name="Commun. Biol.">
        <title>The genome of Shorea leprosula (Dipterocarpaceae) highlights the ecological relevance of drought in aseasonal tropical rainforests.</title>
        <authorList>
            <person name="Ng K.K.S."/>
            <person name="Kobayashi M.J."/>
            <person name="Fawcett J.A."/>
            <person name="Hatakeyama M."/>
            <person name="Paape T."/>
            <person name="Ng C.H."/>
            <person name="Ang C.C."/>
            <person name="Tnah L.H."/>
            <person name="Lee C.T."/>
            <person name="Nishiyama T."/>
            <person name="Sese J."/>
            <person name="O'Brien M.J."/>
            <person name="Copetti D."/>
            <person name="Mohd Noor M.I."/>
            <person name="Ong R.C."/>
            <person name="Putra M."/>
            <person name="Sireger I.Z."/>
            <person name="Indrioko S."/>
            <person name="Kosugi Y."/>
            <person name="Izuno A."/>
            <person name="Isagi Y."/>
            <person name="Lee S.L."/>
            <person name="Shimizu K.K."/>
        </authorList>
    </citation>
    <scope>NUCLEOTIDE SEQUENCE [LARGE SCALE GENOMIC DNA]</scope>
    <source>
        <strain evidence="5">214</strain>
    </source>
</reference>
<dbReference type="AlphaFoldDB" id="A0AAV5HWY7"/>
<comment type="caution">
    <text evidence="5">The sequence shown here is derived from an EMBL/GenBank/DDBJ whole genome shotgun (WGS) entry which is preliminary data.</text>
</comment>
<evidence type="ECO:0000259" key="3">
    <source>
        <dbReference type="PROSITE" id="PS50918"/>
    </source>
</evidence>
<evidence type="ECO:0000259" key="4">
    <source>
        <dbReference type="PROSITE" id="PS51059"/>
    </source>
</evidence>
<keyword evidence="6" id="KW-1185">Reference proteome</keyword>
<evidence type="ECO:0000313" key="5">
    <source>
        <dbReference type="EMBL" id="GKU93273.1"/>
    </source>
</evidence>
<dbReference type="InterPro" id="IPR004170">
    <property type="entry name" value="WWE_dom"/>
</dbReference>
<dbReference type="InterPro" id="IPR012317">
    <property type="entry name" value="Poly(ADP-ribose)pol_cat_dom"/>
</dbReference>
<dbReference type="Gene3D" id="3.90.228.10">
    <property type="match status" value="1"/>
</dbReference>
<organism evidence="5 6">
    <name type="scientific">Rubroshorea leprosula</name>
    <dbReference type="NCBI Taxonomy" id="152421"/>
    <lineage>
        <taxon>Eukaryota</taxon>
        <taxon>Viridiplantae</taxon>
        <taxon>Streptophyta</taxon>
        <taxon>Embryophyta</taxon>
        <taxon>Tracheophyta</taxon>
        <taxon>Spermatophyta</taxon>
        <taxon>Magnoliopsida</taxon>
        <taxon>eudicotyledons</taxon>
        <taxon>Gunneridae</taxon>
        <taxon>Pentapetalae</taxon>
        <taxon>rosids</taxon>
        <taxon>malvids</taxon>
        <taxon>Malvales</taxon>
        <taxon>Dipterocarpaceae</taxon>
        <taxon>Rubroshorea</taxon>
    </lineage>
</organism>
<dbReference type="SUPFAM" id="SSF56399">
    <property type="entry name" value="ADP-ribosylation"/>
    <property type="match status" value="1"/>
</dbReference>
<feature type="compositionally biased region" description="Polar residues" evidence="2">
    <location>
        <begin position="33"/>
        <end position="47"/>
    </location>
</feature>
<feature type="domain" description="PARP catalytic" evidence="4">
    <location>
        <begin position="293"/>
        <end position="513"/>
    </location>
</feature>